<evidence type="ECO:0000313" key="1">
    <source>
        <dbReference type="EMBL" id="JAD18052.1"/>
    </source>
</evidence>
<name>A0A0A8Y2Q7_ARUDO</name>
<dbReference type="EMBL" id="GBRH01279843">
    <property type="protein sequence ID" value="JAD18052.1"/>
    <property type="molecule type" value="Transcribed_RNA"/>
</dbReference>
<accession>A0A0A8Y2Q7</accession>
<organism evidence="1">
    <name type="scientific">Arundo donax</name>
    <name type="common">Giant reed</name>
    <name type="synonym">Donax arundinaceus</name>
    <dbReference type="NCBI Taxonomy" id="35708"/>
    <lineage>
        <taxon>Eukaryota</taxon>
        <taxon>Viridiplantae</taxon>
        <taxon>Streptophyta</taxon>
        <taxon>Embryophyta</taxon>
        <taxon>Tracheophyta</taxon>
        <taxon>Spermatophyta</taxon>
        <taxon>Magnoliopsida</taxon>
        <taxon>Liliopsida</taxon>
        <taxon>Poales</taxon>
        <taxon>Poaceae</taxon>
        <taxon>PACMAD clade</taxon>
        <taxon>Arundinoideae</taxon>
        <taxon>Arundineae</taxon>
        <taxon>Arundo</taxon>
    </lineage>
</organism>
<protein>
    <submittedName>
        <fullName evidence="1">Uncharacterized protein</fullName>
    </submittedName>
</protein>
<dbReference type="AlphaFoldDB" id="A0A0A8Y2Q7"/>
<reference evidence="1" key="2">
    <citation type="journal article" date="2015" name="Data Brief">
        <title>Shoot transcriptome of the giant reed, Arundo donax.</title>
        <authorList>
            <person name="Barrero R.A."/>
            <person name="Guerrero F.D."/>
            <person name="Moolhuijzen P."/>
            <person name="Goolsby J.A."/>
            <person name="Tidwell J."/>
            <person name="Bellgard S.E."/>
            <person name="Bellgard M.I."/>
        </authorList>
    </citation>
    <scope>NUCLEOTIDE SEQUENCE</scope>
    <source>
        <tissue evidence="1">Shoot tissue taken approximately 20 cm above the soil surface</tissue>
    </source>
</reference>
<reference evidence="1" key="1">
    <citation type="submission" date="2014-09" db="EMBL/GenBank/DDBJ databases">
        <authorList>
            <person name="Magalhaes I.L.F."/>
            <person name="Oliveira U."/>
            <person name="Santos F.R."/>
            <person name="Vidigal T.H.D.A."/>
            <person name="Brescovit A.D."/>
            <person name="Santos A.J."/>
        </authorList>
    </citation>
    <scope>NUCLEOTIDE SEQUENCE</scope>
    <source>
        <tissue evidence="1">Shoot tissue taken approximately 20 cm above the soil surface</tissue>
    </source>
</reference>
<proteinExistence type="predicted"/>
<sequence length="37" mass="4550">MEKHCRRIDLFGRFSIGFRNRNALEVQDLLESKWNRN</sequence>